<name>A0A9D4FNW0_DREPO</name>
<dbReference type="Pfam" id="PF01266">
    <property type="entry name" value="DAO"/>
    <property type="match status" value="1"/>
</dbReference>
<dbReference type="InterPro" id="IPR006076">
    <property type="entry name" value="FAD-dep_OxRdtase"/>
</dbReference>
<dbReference type="SUPFAM" id="SSF54373">
    <property type="entry name" value="FAD-linked reductases, C-terminal domain"/>
    <property type="match status" value="1"/>
</dbReference>
<evidence type="ECO:0000259" key="1">
    <source>
        <dbReference type="Pfam" id="PF01266"/>
    </source>
</evidence>
<dbReference type="InterPro" id="IPR052745">
    <property type="entry name" value="G3P_Oxidase/Oxidoreductase"/>
</dbReference>
<dbReference type="EMBL" id="JAIWYP010000007">
    <property type="protein sequence ID" value="KAH3800999.1"/>
    <property type="molecule type" value="Genomic_DNA"/>
</dbReference>
<dbReference type="InterPro" id="IPR036188">
    <property type="entry name" value="FAD/NAD-bd_sf"/>
</dbReference>
<dbReference type="Proteomes" id="UP000828390">
    <property type="component" value="Unassembled WGS sequence"/>
</dbReference>
<dbReference type="OrthoDB" id="498204at2759"/>
<proteinExistence type="predicted"/>
<evidence type="ECO:0000313" key="3">
    <source>
        <dbReference type="Proteomes" id="UP000828390"/>
    </source>
</evidence>
<dbReference type="Gene3D" id="3.30.9.10">
    <property type="entry name" value="D-Amino Acid Oxidase, subunit A, domain 2"/>
    <property type="match status" value="1"/>
</dbReference>
<accession>A0A9D4FNW0</accession>
<comment type="caution">
    <text evidence="2">The sequence shown here is derived from an EMBL/GenBank/DDBJ whole genome shotgun (WGS) entry which is preliminary data.</text>
</comment>
<feature type="domain" description="FAD dependent oxidoreductase" evidence="1">
    <location>
        <begin position="6"/>
        <end position="350"/>
    </location>
</feature>
<sequence length="411" mass="44850">MEETYDVIIIGGGVVGCACVFELTSRGFSCLLLEKNEHLAAEASSGNSGMLHTGFDATEGLELDCIQRCQARVFPLLDKLGVPVNHIGATMVAWDEQQLERFPQIVANSNAAKCTTMHELSCSELYKREPNITCGALGGLWIPGEAVTDPWLFPVLLANDARKKGARILLRSRVCSVVRNTEMWIVETTRGTFNSKCVVNCAGLYGDIVNILAGKSEFRILPRKGQYTVYSKSAQNLLNSSILPVPSDVTKGVIVFRSVYDNVIVGPTAENVDSRRQAPVDESIRLRLTEIAAKVVRELPSHPVVSLYTGVRPATDVKDYIISAETDRKWITVGGIRSTGLSGSLGIAEKVHSLVKTSLNIEPDRGQSLFISKPDVSFTRHGSAIVDGVEHFITHPLTFAGRTEYVANSRM</sequence>
<reference evidence="2" key="1">
    <citation type="journal article" date="2019" name="bioRxiv">
        <title>The Genome of the Zebra Mussel, Dreissena polymorpha: A Resource for Invasive Species Research.</title>
        <authorList>
            <person name="McCartney M.A."/>
            <person name="Auch B."/>
            <person name="Kono T."/>
            <person name="Mallez S."/>
            <person name="Zhang Y."/>
            <person name="Obille A."/>
            <person name="Becker A."/>
            <person name="Abrahante J.E."/>
            <person name="Garbe J."/>
            <person name="Badalamenti J.P."/>
            <person name="Herman A."/>
            <person name="Mangelson H."/>
            <person name="Liachko I."/>
            <person name="Sullivan S."/>
            <person name="Sone E.D."/>
            <person name="Koren S."/>
            <person name="Silverstein K.A.T."/>
            <person name="Beckman K.B."/>
            <person name="Gohl D.M."/>
        </authorList>
    </citation>
    <scope>NUCLEOTIDE SEQUENCE</scope>
    <source>
        <strain evidence="2">Duluth1</strain>
        <tissue evidence="2">Whole animal</tissue>
    </source>
</reference>
<dbReference type="PANTHER" id="PTHR42720">
    <property type="entry name" value="GLYCEROL-3-PHOSPHATE DEHYDROGENASE"/>
    <property type="match status" value="1"/>
</dbReference>
<gene>
    <name evidence="2" type="ORF">DPMN_154643</name>
</gene>
<dbReference type="AlphaFoldDB" id="A0A9D4FNW0"/>
<evidence type="ECO:0000313" key="2">
    <source>
        <dbReference type="EMBL" id="KAH3800999.1"/>
    </source>
</evidence>
<dbReference type="PANTHER" id="PTHR42720:SF1">
    <property type="entry name" value="GLYCEROL 3-PHOSPHATE OXIDASE"/>
    <property type="match status" value="1"/>
</dbReference>
<dbReference type="Gene3D" id="3.50.50.60">
    <property type="entry name" value="FAD/NAD(P)-binding domain"/>
    <property type="match status" value="1"/>
</dbReference>
<protein>
    <recommendedName>
        <fullName evidence="1">FAD dependent oxidoreductase domain-containing protein</fullName>
    </recommendedName>
</protein>
<keyword evidence="3" id="KW-1185">Reference proteome</keyword>
<reference evidence="2" key="2">
    <citation type="submission" date="2020-11" db="EMBL/GenBank/DDBJ databases">
        <authorList>
            <person name="McCartney M.A."/>
            <person name="Auch B."/>
            <person name="Kono T."/>
            <person name="Mallez S."/>
            <person name="Becker A."/>
            <person name="Gohl D.M."/>
            <person name="Silverstein K.A.T."/>
            <person name="Koren S."/>
            <person name="Bechman K.B."/>
            <person name="Herman A."/>
            <person name="Abrahante J.E."/>
            <person name="Garbe J."/>
        </authorList>
    </citation>
    <scope>NUCLEOTIDE SEQUENCE</scope>
    <source>
        <strain evidence="2">Duluth1</strain>
        <tissue evidence="2">Whole animal</tissue>
    </source>
</reference>
<dbReference type="SUPFAM" id="SSF51905">
    <property type="entry name" value="FAD/NAD(P)-binding domain"/>
    <property type="match status" value="1"/>
</dbReference>
<organism evidence="2 3">
    <name type="scientific">Dreissena polymorpha</name>
    <name type="common">Zebra mussel</name>
    <name type="synonym">Mytilus polymorpha</name>
    <dbReference type="NCBI Taxonomy" id="45954"/>
    <lineage>
        <taxon>Eukaryota</taxon>
        <taxon>Metazoa</taxon>
        <taxon>Spiralia</taxon>
        <taxon>Lophotrochozoa</taxon>
        <taxon>Mollusca</taxon>
        <taxon>Bivalvia</taxon>
        <taxon>Autobranchia</taxon>
        <taxon>Heteroconchia</taxon>
        <taxon>Euheterodonta</taxon>
        <taxon>Imparidentia</taxon>
        <taxon>Neoheterodontei</taxon>
        <taxon>Myida</taxon>
        <taxon>Dreissenoidea</taxon>
        <taxon>Dreissenidae</taxon>
        <taxon>Dreissena</taxon>
    </lineage>
</organism>